<feature type="domain" description="PH" evidence="2">
    <location>
        <begin position="135"/>
        <end position="226"/>
    </location>
</feature>
<dbReference type="SUPFAM" id="SSF47576">
    <property type="entry name" value="Calponin-homology domain, CH-domain"/>
    <property type="match status" value="1"/>
</dbReference>
<dbReference type="FunCoup" id="F1A2X1">
    <property type="interactions" value="421"/>
</dbReference>
<dbReference type="GO" id="GO:1904269">
    <property type="term" value="C:cell leading edge cell cortex"/>
    <property type="evidence" value="ECO:0007669"/>
    <property type="project" value="EnsemblProtists"/>
</dbReference>
<dbReference type="InterPro" id="IPR036872">
    <property type="entry name" value="CH_dom_sf"/>
</dbReference>
<dbReference type="PROSITE" id="PS50003">
    <property type="entry name" value="PH_DOMAIN"/>
    <property type="match status" value="1"/>
</dbReference>
<sequence length="1076" mass="122988">MEPPLKKILKVFDEDGLYKTMAIEPSSTAGEICEKFAKKLFLNDSEIVQFSLFIFEGGVRHQLKVTDFPFDFLVKYEKKDFKFYFLNPNGEFISFDKEKQKNNSISSGPPKKELPMPNTGSSSSSSSTAPPPRSSKGMSGWLLRKRPGRYDKIWAVSKGDKSLRLYENEDTDSEPLYDLSLENSIVELKQDLHLVLTLGNSERYTFTSESESEIVSWAHELQATMNYQAGQSKPIIKNSSPMGGMLMGMGMGMGGFVPSSRDLNVKLQNKAENSTTQLSTLVGWVNHILSGKGLKCSDDEVLSAFSDGILFVNLIDDLFGQKITYRKGKSVYEMQYNIDRCLEVLKEKCKCDYGKIMSSDVTECKVAKIIVRILWSMFVSFVTNGEKEYAVKDKLLGWASNLVIEYTNKSIIVDSPAALRNPLVFAAIIAKLNPSVIDYQSIASKKSKEDQAQIIINIASDQFSIPKVVDASFWSDDKVDEKSFLIYLSMFYYYLSNQDQEKSEIIKSSINQREPCEPESTMREKQLKAIKEKQQQEEQQQQEPPKPVSQPLKKATGKPLPQPRKLPPTAKPAATPQPVSETPASTATSNTITINGVSINKPKPPAQTFKKPAPVPLKPKPTARPPSAFVKPKEDEQEKLKQQEQERLEQERLEQERLEQEQQEQERLEQEQQEQERLEQERLEEERLEEERLEEERLEEERLEEERLEEERLEQERLEQERLEQERKEKEKQEKIKQQEKERQEKIKQQEKEKEEKERKLKEQTKKEETANDIFESDAFKLLDEIVVGCDKYTSTSSPSNSQISFSNSYENSSFVNNDEVEQFTKSFEQLQNEEERYNSFLRPAPAQQAPSRLSNKDINLNFDPSVVDELDSIIGNLPDTTGSSDFKARSPDSTSSSAKEVTPNEVSEDAAPKSPTVTSTKVRKPLPTLTKEQEQARQSVAIKSQDIQQIETKEPEQTTTSNTANKEDQTLSPRNTQGRVVVRICLEGFGDVLFCSFAIGYDTVCGKVRDMVIKKMKVQQAEEHEYSLHIVRDGLERVLDDDEILLEAEDKIDRFVFKKNEFDRRLLISNHRPPK</sequence>
<evidence type="ECO:0000259" key="2">
    <source>
        <dbReference type="PROSITE" id="PS50003"/>
    </source>
</evidence>
<feature type="compositionally biased region" description="Pro residues" evidence="1">
    <location>
        <begin position="560"/>
        <end position="570"/>
    </location>
</feature>
<feature type="compositionally biased region" description="Polar residues" evidence="1">
    <location>
        <begin position="958"/>
        <end position="974"/>
    </location>
</feature>
<dbReference type="SMART" id="SM00314">
    <property type="entry name" value="RA"/>
    <property type="match status" value="2"/>
</dbReference>
<dbReference type="GO" id="GO:0044354">
    <property type="term" value="C:macropinosome"/>
    <property type="evidence" value="ECO:0007669"/>
    <property type="project" value="EnsemblProtists"/>
</dbReference>
<feature type="region of interest" description="Disordered" evidence="1">
    <location>
        <begin position="835"/>
        <end position="858"/>
    </location>
</feature>
<dbReference type="EMBL" id="GL871429">
    <property type="protein sequence ID" value="EGC29462.1"/>
    <property type="molecule type" value="Genomic_DNA"/>
</dbReference>
<dbReference type="InterPro" id="IPR001849">
    <property type="entry name" value="PH_domain"/>
</dbReference>
<dbReference type="RefSeq" id="XP_003294016.1">
    <property type="nucleotide sequence ID" value="XM_003293968.1"/>
</dbReference>
<reference evidence="6" key="1">
    <citation type="journal article" date="2011" name="Genome Biol.">
        <title>Comparative genomics of the social amoebae Dictyostelium discoideum and Dictyostelium purpureum.</title>
        <authorList>
            <consortium name="US DOE Joint Genome Institute (JGI-PGF)"/>
            <person name="Sucgang R."/>
            <person name="Kuo A."/>
            <person name="Tian X."/>
            <person name="Salerno W."/>
            <person name="Parikh A."/>
            <person name="Feasley C.L."/>
            <person name="Dalin E."/>
            <person name="Tu H."/>
            <person name="Huang E."/>
            <person name="Barry K."/>
            <person name="Lindquist E."/>
            <person name="Shapiro H."/>
            <person name="Bruce D."/>
            <person name="Schmutz J."/>
            <person name="Salamov A."/>
            <person name="Fey P."/>
            <person name="Gaudet P."/>
            <person name="Anjard C."/>
            <person name="Babu M.M."/>
            <person name="Basu S."/>
            <person name="Bushmanova Y."/>
            <person name="van der Wel H."/>
            <person name="Katoh-Kurasawa M."/>
            <person name="Dinh C."/>
            <person name="Coutinho P.M."/>
            <person name="Saito T."/>
            <person name="Elias M."/>
            <person name="Schaap P."/>
            <person name="Kay R.R."/>
            <person name="Henrissat B."/>
            <person name="Eichinger L."/>
            <person name="Rivero F."/>
            <person name="Putnam N.H."/>
            <person name="West C.M."/>
            <person name="Loomis W.F."/>
            <person name="Chisholm R.L."/>
            <person name="Shaulsky G."/>
            <person name="Strassmann J.E."/>
            <person name="Queller D.C."/>
            <person name="Kuspa A."/>
            <person name="Grigoriev I.V."/>
        </authorList>
    </citation>
    <scope>NUCLEOTIDE SEQUENCE [LARGE SCALE GENOMIC DNA]</scope>
    <source>
        <strain evidence="6">QSDP1</strain>
    </source>
</reference>
<organism evidence="5 6">
    <name type="scientific">Dictyostelium purpureum</name>
    <name type="common">Slime mold</name>
    <dbReference type="NCBI Taxonomy" id="5786"/>
    <lineage>
        <taxon>Eukaryota</taxon>
        <taxon>Amoebozoa</taxon>
        <taxon>Evosea</taxon>
        <taxon>Eumycetozoa</taxon>
        <taxon>Dictyostelia</taxon>
        <taxon>Dictyosteliales</taxon>
        <taxon>Dictyosteliaceae</taxon>
        <taxon>Dictyostelium</taxon>
    </lineage>
</organism>
<dbReference type="eggNOG" id="KOG0517">
    <property type="taxonomic scope" value="Eukaryota"/>
</dbReference>
<feature type="compositionally biased region" description="Polar residues" evidence="1">
    <location>
        <begin position="937"/>
        <end position="951"/>
    </location>
</feature>
<proteinExistence type="predicted"/>
<evidence type="ECO:0000259" key="4">
    <source>
        <dbReference type="PROSITE" id="PS50200"/>
    </source>
</evidence>
<evidence type="ECO:0000313" key="5">
    <source>
        <dbReference type="EMBL" id="EGC29462.1"/>
    </source>
</evidence>
<dbReference type="InterPro" id="IPR001715">
    <property type="entry name" value="CH_dom"/>
</dbReference>
<dbReference type="SUPFAM" id="SSF50729">
    <property type="entry name" value="PH domain-like"/>
    <property type="match status" value="1"/>
</dbReference>
<feature type="region of interest" description="Disordered" evidence="1">
    <location>
        <begin position="874"/>
        <end position="974"/>
    </location>
</feature>
<feature type="compositionally biased region" description="Polar residues" evidence="1">
    <location>
        <begin position="579"/>
        <end position="598"/>
    </location>
</feature>
<dbReference type="GO" id="GO:0051896">
    <property type="term" value="P:regulation of phosphatidylinositol 3-kinase/protein kinase B signal transduction"/>
    <property type="evidence" value="ECO:0007669"/>
    <property type="project" value="EnsemblProtists"/>
</dbReference>
<dbReference type="GO" id="GO:0005829">
    <property type="term" value="C:cytosol"/>
    <property type="evidence" value="ECO:0007669"/>
    <property type="project" value="EnsemblProtists"/>
</dbReference>
<accession>F1A2X1</accession>
<dbReference type="SUPFAM" id="SSF54236">
    <property type="entry name" value="Ubiquitin-like"/>
    <property type="match status" value="1"/>
</dbReference>
<dbReference type="GeneID" id="10505329"/>
<dbReference type="VEuPathDB" id="AmoebaDB:DICPUDRAFT_158954"/>
<dbReference type="Gene3D" id="3.10.20.90">
    <property type="entry name" value="Phosphatidylinositol 3-kinase Catalytic Subunit, Chain A, domain 1"/>
    <property type="match status" value="1"/>
</dbReference>
<evidence type="ECO:0000256" key="1">
    <source>
        <dbReference type="SAM" id="MobiDB-lite"/>
    </source>
</evidence>
<feature type="domain" description="Calponin-homology (CH)" evidence="3">
    <location>
        <begin position="275"/>
        <end position="382"/>
    </location>
</feature>
<dbReference type="GO" id="GO:2000114">
    <property type="term" value="P:regulation of establishment of cell polarity"/>
    <property type="evidence" value="ECO:0007669"/>
    <property type="project" value="EnsemblProtists"/>
</dbReference>
<keyword evidence="6" id="KW-1185">Reference proteome</keyword>
<feature type="compositionally biased region" description="Acidic residues" evidence="1">
    <location>
        <begin position="686"/>
        <end position="713"/>
    </location>
</feature>
<evidence type="ECO:0008006" key="7">
    <source>
        <dbReference type="Google" id="ProtNLM"/>
    </source>
</evidence>
<dbReference type="PROSITE" id="PS50021">
    <property type="entry name" value="CH"/>
    <property type="match status" value="2"/>
</dbReference>
<dbReference type="InterPro" id="IPR000159">
    <property type="entry name" value="RA_dom"/>
</dbReference>
<feature type="region of interest" description="Disordered" evidence="1">
    <location>
        <begin position="510"/>
        <end position="770"/>
    </location>
</feature>
<dbReference type="PROSITE" id="PS50200">
    <property type="entry name" value="RA"/>
    <property type="match status" value="2"/>
</dbReference>
<gene>
    <name evidence="5" type="ORF">DICPUDRAFT_158954</name>
</gene>
<dbReference type="GO" id="GO:0051020">
    <property type="term" value="F:GTPase binding"/>
    <property type="evidence" value="ECO:0007669"/>
    <property type="project" value="EnsemblProtists"/>
</dbReference>
<dbReference type="STRING" id="5786.F1A2X1"/>
<dbReference type="Pfam" id="PF00169">
    <property type="entry name" value="PH"/>
    <property type="match status" value="1"/>
</dbReference>
<dbReference type="InterPro" id="IPR029071">
    <property type="entry name" value="Ubiquitin-like_domsf"/>
</dbReference>
<dbReference type="Gene3D" id="2.30.29.30">
    <property type="entry name" value="Pleckstrin-homology domain (PH domain)/Phosphotyrosine-binding domain (PTB)"/>
    <property type="match status" value="1"/>
</dbReference>
<dbReference type="GO" id="GO:0001726">
    <property type="term" value="C:ruffle"/>
    <property type="evidence" value="ECO:0007669"/>
    <property type="project" value="EnsemblProtists"/>
</dbReference>
<dbReference type="InterPro" id="IPR052671">
    <property type="entry name" value="Acrosomal_SP-10-like"/>
</dbReference>
<dbReference type="Gene3D" id="1.10.418.10">
    <property type="entry name" value="Calponin-like domain"/>
    <property type="match status" value="2"/>
</dbReference>
<evidence type="ECO:0000259" key="3">
    <source>
        <dbReference type="PROSITE" id="PS50021"/>
    </source>
</evidence>
<dbReference type="Pfam" id="PF21989">
    <property type="entry name" value="RA_2"/>
    <property type="match status" value="1"/>
</dbReference>
<feature type="compositionally biased region" description="Polar residues" evidence="1">
    <location>
        <begin position="849"/>
        <end position="858"/>
    </location>
</feature>
<dbReference type="PANTHER" id="PTHR17571:SF34">
    <property type="entry name" value="ACROSOMAL PROTEIN SP-10"/>
    <property type="match status" value="1"/>
</dbReference>
<feature type="region of interest" description="Disordered" evidence="1">
    <location>
        <begin position="97"/>
        <end position="141"/>
    </location>
</feature>
<dbReference type="KEGG" id="dpp:DICPUDRAFT_158954"/>
<feature type="compositionally biased region" description="Basic and acidic residues" evidence="1">
    <location>
        <begin position="631"/>
        <end position="685"/>
    </location>
</feature>
<dbReference type="GO" id="GO:0030837">
    <property type="term" value="P:negative regulation of actin filament polymerization"/>
    <property type="evidence" value="ECO:0007669"/>
    <property type="project" value="EnsemblProtists"/>
</dbReference>
<dbReference type="GO" id="GO:0043520">
    <property type="term" value="P:regulation of myosin II filament assembly"/>
    <property type="evidence" value="ECO:0007669"/>
    <property type="project" value="EnsemblProtists"/>
</dbReference>
<name>F1A2X1_DICPU</name>
<dbReference type="InterPro" id="IPR011993">
    <property type="entry name" value="PH-like_dom_sf"/>
</dbReference>
<feature type="domain" description="Calponin-homology (CH)" evidence="3">
    <location>
        <begin position="389"/>
        <end position="498"/>
    </location>
</feature>
<dbReference type="GO" id="GO:0043327">
    <property type="term" value="P:chemotaxis to cAMP"/>
    <property type="evidence" value="ECO:0007669"/>
    <property type="project" value="EnsemblProtists"/>
</dbReference>
<dbReference type="AlphaFoldDB" id="F1A2X1"/>
<evidence type="ECO:0000313" key="6">
    <source>
        <dbReference type="Proteomes" id="UP000001064"/>
    </source>
</evidence>
<dbReference type="GO" id="GO:0007165">
    <property type="term" value="P:signal transduction"/>
    <property type="evidence" value="ECO:0007669"/>
    <property type="project" value="EnsemblProtists"/>
</dbReference>
<feature type="domain" description="Ras-associating" evidence="4">
    <location>
        <begin position="5"/>
        <end position="90"/>
    </location>
</feature>
<feature type="compositionally biased region" description="Basic and acidic residues" evidence="1">
    <location>
        <begin position="714"/>
        <end position="770"/>
    </location>
</feature>
<dbReference type="PANTHER" id="PTHR17571">
    <property type="entry name" value="URINARY PROTEIN RUP /ACROSOMAL PROTEIN SP-10"/>
    <property type="match status" value="1"/>
</dbReference>
<dbReference type="SMART" id="SM00233">
    <property type="entry name" value="PH"/>
    <property type="match status" value="1"/>
</dbReference>
<dbReference type="GO" id="GO:0015629">
    <property type="term" value="C:actin cytoskeleton"/>
    <property type="evidence" value="ECO:0007669"/>
    <property type="project" value="EnsemblProtists"/>
</dbReference>
<dbReference type="Proteomes" id="UP000001064">
    <property type="component" value="Unassembled WGS sequence"/>
</dbReference>
<dbReference type="OMA" id="EMQYNID"/>
<dbReference type="Pfam" id="PF00307">
    <property type="entry name" value="CH"/>
    <property type="match status" value="2"/>
</dbReference>
<dbReference type="InParanoid" id="F1A2X1"/>
<feature type="domain" description="Ras-associating" evidence="4">
    <location>
        <begin position="1003"/>
        <end position="1063"/>
    </location>
</feature>
<feature type="compositionally biased region" description="Pro residues" evidence="1">
    <location>
        <begin position="613"/>
        <end position="624"/>
    </location>
</feature>
<protein>
    <recommendedName>
        <fullName evidence="7">PH domain-containing protein</fullName>
    </recommendedName>
</protein>
<feature type="compositionally biased region" description="Basic and acidic residues" evidence="1">
    <location>
        <begin position="514"/>
        <end position="536"/>
    </location>
</feature>
<dbReference type="OrthoDB" id="20799at2759"/>